<keyword evidence="3" id="KW-1185">Reference proteome</keyword>
<dbReference type="Pfam" id="PF00483">
    <property type="entry name" value="NTP_transferase"/>
    <property type="match status" value="1"/>
</dbReference>
<dbReference type="InterPro" id="IPR013446">
    <property type="entry name" value="G1P_cyt_trans-like"/>
</dbReference>
<comment type="caution">
    <text evidence="2">The sequence shown here is derived from an EMBL/GenBank/DDBJ whole genome shotgun (WGS) entry which is preliminary data.</text>
</comment>
<evidence type="ECO:0000313" key="2">
    <source>
        <dbReference type="EMBL" id="EMN01229.1"/>
    </source>
</evidence>
<dbReference type="InterPro" id="IPR029044">
    <property type="entry name" value="Nucleotide-diphossugar_trans"/>
</dbReference>
<keyword evidence="2" id="KW-0808">Transferase</keyword>
<dbReference type="SUPFAM" id="SSF53448">
    <property type="entry name" value="Nucleotide-diphospho-sugar transferases"/>
    <property type="match status" value="1"/>
</dbReference>
<dbReference type="InterPro" id="IPR005835">
    <property type="entry name" value="NTP_transferase_dom"/>
</dbReference>
<dbReference type="InterPro" id="IPR046981">
    <property type="entry name" value="G1P_cyt_trans"/>
</dbReference>
<dbReference type="CDD" id="cd02524">
    <property type="entry name" value="G1P_cytidylyltransferase"/>
    <property type="match status" value="1"/>
</dbReference>
<gene>
    <name evidence="2" type="primary">rfbF</name>
    <name evidence="2" type="ORF">LEP1GSC035_1450</name>
</gene>
<name>A0ABP2TAD9_9LEPT</name>
<dbReference type="Gene3D" id="3.90.550.10">
    <property type="entry name" value="Spore Coat Polysaccharide Biosynthesis Protein SpsA, Chain A"/>
    <property type="match status" value="1"/>
</dbReference>
<dbReference type="EMBL" id="AHMH02000057">
    <property type="protein sequence ID" value="EMN01229.1"/>
    <property type="molecule type" value="Genomic_DNA"/>
</dbReference>
<dbReference type="RefSeq" id="WP_002178723.1">
    <property type="nucleotide sequence ID" value="NZ_AHMH02000057.1"/>
</dbReference>
<feature type="domain" description="Nucleotidyl transferase" evidence="1">
    <location>
        <begin position="2"/>
        <end position="233"/>
    </location>
</feature>
<evidence type="ECO:0000259" key="1">
    <source>
        <dbReference type="Pfam" id="PF00483"/>
    </source>
</evidence>
<evidence type="ECO:0000313" key="3">
    <source>
        <dbReference type="Proteomes" id="UP000012099"/>
    </source>
</evidence>
<accession>A0ABP2TAD9</accession>
<dbReference type="GO" id="GO:0047343">
    <property type="term" value="F:glucose-1-phosphate cytidylyltransferase activity"/>
    <property type="evidence" value="ECO:0007669"/>
    <property type="project" value="UniProtKB-EC"/>
</dbReference>
<dbReference type="PANTHER" id="PTHR47183">
    <property type="entry name" value="GLUCOSE-1-PHOSPHATE CYTIDYLYLTRANSFERASE-RELATED"/>
    <property type="match status" value="1"/>
</dbReference>
<dbReference type="Proteomes" id="UP000012099">
    <property type="component" value="Unassembled WGS sequence"/>
</dbReference>
<dbReference type="PANTHER" id="PTHR47183:SF1">
    <property type="entry name" value="GLUCOSE-1-PHOSPHATE CYTIDYLYLTRANSFERASE"/>
    <property type="match status" value="1"/>
</dbReference>
<dbReference type="EC" id="2.7.7.33" evidence="2"/>
<proteinExistence type="predicted"/>
<organism evidence="2 3">
    <name type="scientific">Leptospira noguchii str. 2007001578</name>
    <dbReference type="NCBI Taxonomy" id="1049974"/>
    <lineage>
        <taxon>Bacteria</taxon>
        <taxon>Pseudomonadati</taxon>
        <taxon>Spirochaetota</taxon>
        <taxon>Spirochaetia</taxon>
        <taxon>Leptospirales</taxon>
        <taxon>Leptospiraceae</taxon>
        <taxon>Leptospira</taxon>
    </lineage>
</organism>
<dbReference type="NCBIfam" id="TIGR02623">
    <property type="entry name" value="G1P_cyt_trans"/>
    <property type="match status" value="1"/>
</dbReference>
<keyword evidence="2" id="KW-0548">Nucleotidyltransferase</keyword>
<reference evidence="2 3" key="1">
    <citation type="submission" date="2013-01" db="EMBL/GenBank/DDBJ databases">
        <authorList>
            <person name="Harkins D.M."/>
            <person name="Durkin A.S."/>
            <person name="Brinkac L.M."/>
            <person name="Haft D.H."/>
            <person name="Selengut J.D."/>
            <person name="Sanka R."/>
            <person name="DePew J."/>
            <person name="Purushe J."/>
            <person name="Whelen A.C."/>
            <person name="Vinetz J.M."/>
            <person name="Sutton G.G."/>
            <person name="Nierman W.C."/>
            <person name="Fouts D.E."/>
        </authorList>
    </citation>
    <scope>NUCLEOTIDE SEQUENCE [LARGE SCALE GENOMIC DNA]</scope>
    <source>
        <strain evidence="2 3">2007001578</strain>
    </source>
</reference>
<sequence length="259" mass="29488">MKVVILAGGYGTRIRDVSDDIPKPMIPIGPYPILWHIMKIYSFFGHKDFIICLGYKGQVIKDFFLNYEAYTRDFTISFGSSGMIRYHSPHDESDWKITLVDTGLTSMTGSRISKIKKFIDEDDFLLTYGDGVSDVDVNQLIQFHKSHKQVLTVTGVRPPGRFGEMIASSDGTVLEFNEKPQATAGRISGGFFVANSKIFNYLTDDAGLVFEQEPMRNLVSQGELKMYEHDGFWQPMDTSREYQLLNSLYNQGNAPWIRY</sequence>
<protein>
    <submittedName>
        <fullName evidence="2">Glucose-1-phosphate cytidylyltransferase</fullName>
        <ecNumber evidence="2">2.7.7.33</ecNumber>
    </submittedName>
</protein>